<evidence type="ECO:0000313" key="2">
    <source>
        <dbReference type="Proteomes" id="UP001500021"/>
    </source>
</evidence>
<dbReference type="Gene3D" id="3.40.50.150">
    <property type="entry name" value="Vaccinia Virus protein VP39"/>
    <property type="match status" value="1"/>
</dbReference>
<proteinExistence type="predicted"/>
<protein>
    <submittedName>
        <fullName evidence="1">SAM-dependent methyltransferase</fullName>
    </submittedName>
</protein>
<reference evidence="1 2" key="1">
    <citation type="journal article" date="2019" name="Int. J. Syst. Evol. Microbiol.">
        <title>The Global Catalogue of Microorganisms (GCM) 10K type strain sequencing project: providing services to taxonomists for standard genome sequencing and annotation.</title>
        <authorList>
            <consortium name="The Broad Institute Genomics Platform"/>
            <consortium name="The Broad Institute Genome Sequencing Center for Infectious Disease"/>
            <person name="Wu L."/>
            <person name="Ma J."/>
        </authorList>
    </citation>
    <scope>NUCLEOTIDE SEQUENCE [LARGE SCALE GENOMIC DNA]</scope>
    <source>
        <strain evidence="1 2">JCM 15608</strain>
    </source>
</reference>
<comment type="caution">
    <text evidence="1">The sequence shown here is derived from an EMBL/GenBank/DDBJ whole genome shotgun (WGS) entry which is preliminary data.</text>
</comment>
<organism evidence="1 2">
    <name type="scientific">Colwellia asteriadis</name>
    <dbReference type="NCBI Taxonomy" id="517723"/>
    <lineage>
        <taxon>Bacteria</taxon>
        <taxon>Pseudomonadati</taxon>
        <taxon>Pseudomonadota</taxon>
        <taxon>Gammaproteobacteria</taxon>
        <taxon>Alteromonadales</taxon>
        <taxon>Colwelliaceae</taxon>
        <taxon>Colwellia</taxon>
    </lineage>
</organism>
<evidence type="ECO:0000313" key="1">
    <source>
        <dbReference type="EMBL" id="GAA0823317.1"/>
    </source>
</evidence>
<sequence length="251" mass="29588">MKLTRHLSQGRLVYLSQNDDAISVYENAHYRWLNFGGTVQSIMHKRKPWLLTLPHQIAILLPLLIFRPTNITELGLGGGNIARFITHLSTEISFQSVEESQVVIDSFLQYFNPESCQNTIIHSDGLQWLTQHNNNHWIISDIYRQDEFSFTEVIKQLEQLVEYLQTTSCLTINLPDISDDEMNLSLTVLGQLQSSHQIIYFHIPNYRNIIIHLYPEHWRTEPLLKRNSYLNKVTFNRWKGFWKHGKNHYLK</sequence>
<dbReference type="InterPro" id="IPR029063">
    <property type="entry name" value="SAM-dependent_MTases_sf"/>
</dbReference>
<accession>A0ABN1LAU5</accession>
<gene>
    <name evidence="1" type="ORF">GCM10009111_32820</name>
</gene>
<keyword evidence="1" id="KW-0489">Methyltransferase</keyword>
<dbReference type="RefSeq" id="WP_343818892.1">
    <property type="nucleotide sequence ID" value="NZ_BAAAFA010000013.1"/>
</dbReference>
<keyword evidence="2" id="KW-1185">Reference proteome</keyword>
<dbReference type="Proteomes" id="UP001500021">
    <property type="component" value="Unassembled WGS sequence"/>
</dbReference>
<name>A0ABN1LAU5_9GAMM</name>
<dbReference type="GO" id="GO:0008168">
    <property type="term" value="F:methyltransferase activity"/>
    <property type="evidence" value="ECO:0007669"/>
    <property type="project" value="UniProtKB-KW"/>
</dbReference>
<keyword evidence="1" id="KW-0808">Transferase</keyword>
<dbReference type="EMBL" id="BAAAFA010000013">
    <property type="protein sequence ID" value="GAA0823317.1"/>
    <property type="molecule type" value="Genomic_DNA"/>
</dbReference>
<dbReference type="SUPFAM" id="SSF53335">
    <property type="entry name" value="S-adenosyl-L-methionine-dependent methyltransferases"/>
    <property type="match status" value="1"/>
</dbReference>
<dbReference type="GO" id="GO:0032259">
    <property type="term" value="P:methylation"/>
    <property type="evidence" value="ECO:0007669"/>
    <property type="project" value="UniProtKB-KW"/>
</dbReference>